<name>A0A3S2UVV0_9BURK</name>
<dbReference type="OrthoDB" id="4544211at2"/>
<dbReference type="InterPro" id="IPR027600">
    <property type="entry name" value="HprK-rel_A"/>
</dbReference>
<dbReference type="RefSeq" id="WP_127682540.1">
    <property type="nucleotide sequence ID" value="NZ_SACM01000002.1"/>
</dbReference>
<protein>
    <submittedName>
        <fullName evidence="1">HprK-related kinase A</fullName>
    </submittedName>
</protein>
<sequence>MTCLDELGAAERRRRLRGDGLLLRTGPFVYRLRTDQPAIDDHLGVLYGRHPVAGPEDFVDFDVAVERVWRPKGGWQLAFSSNGERPFALMPVAHANPLLEWAMNWCVASQVKHHVLIHAAVLERGGRALVMPAPPGSGKSTLCAALMLSGWRLLTDELALLTMEPEPRLLPLGRGVSLKNRSIDLIRGFSPRAVFTQVTHDTVKGSIAHLQPLPEHVARLDEPATPAWVVFPQFAAEASTVITPLPRPATLLDLMGQSFNAEQLGLPAFQALTAMLARSTCHHARYGSLAAALQAIASITQEEFGLA</sequence>
<dbReference type="Proteomes" id="UP000288587">
    <property type="component" value="Unassembled WGS sequence"/>
</dbReference>
<evidence type="ECO:0000313" key="2">
    <source>
        <dbReference type="Proteomes" id="UP000288587"/>
    </source>
</evidence>
<proteinExistence type="predicted"/>
<keyword evidence="1" id="KW-0418">Kinase</keyword>
<accession>A0A3S2UVV0</accession>
<keyword evidence="2" id="KW-1185">Reference proteome</keyword>
<gene>
    <name evidence="1" type="ORF">EOD73_08330</name>
</gene>
<dbReference type="SUPFAM" id="SSF53795">
    <property type="entry name" value="PEP carboxykinase-like"/>
    <property type="match status" value="1"/>
</dbReference>
<dbReference type="InterPro" id="IPR027417">
    <property type="entry name" value="P-loop_NTPase"/>
</dbReference>
<dbReference type="EMBL" id="SACM01000002">
    <property type="protein sequence ID" value="RVT86042.1"/>
    <property type="molecule type" value="Genomic_DNA"/>
</dbReference>
<comment type="caution">
    <text evidence="1">The sequence shown here is derived from an EMBL/GenBank/DDBJ whole genome shotgun (WGS) entry which is preliminary data.</text>
</comment>
<organism evidence="1 2">
    <name type="scientific">Inhella crocodyli</name>
    <dbReference type="NCBI Taxonomy" id="2499851"/>
    <lineage>
        <taxon>Bacteria</taxon>
        <taxon>Pseudomonadati</taxon>
        <taxon>Pseudomonadota</taxon>
        <taxon>Betaproteobacteria</taxon>
        <taxon>Burkholderiales</taxon>
        <taxon>Sphaerotilaceae</taxon>
        <taxon>Inhella</taxon>
    </lineage>
</organism>
<keyword evidence="1" id="KW-0808">Transferase</keyword>
<dbReference type="GO" id="GO:0016301">
    <property type="term" value="F:kinase activity"/>
    <property type="evidence" value="ECO:0007669"/>
    <property type="project" value="UniProtKB-KW"/>
</dbReference>
<dbReference type="Gene3D" id="3.40.50.300">
    <property type="entry name" value="P-loop containing nucleotide triphosphate hydrolases"/>
    <property type="match status" value="1"/>
</dbReference>
<reference evidence="1 2" key="1">
    <citation type="submission" date="2019-01" db="EMBL/GenBank/DDBJ databases">
        <authorList>
            <person name="Chen W.-M."/>
        </authorList>
    </citation>
    <scope>NUCLEOTIDE SEQUENCE [LARGE SCALE GENOMIC DNA]</scope>
    <source>
        <strain evidence="1 2">CCP-18</strain>
    </source>
</reference>
<dbReference type="NCBIfam" id="TIGR04352">
    <property type="entry name" value="HprK_rel_A"/>
    <property type="match status" value="1"/>
</dbReference>
<evidence type="ECO:0000313" key="1">
    <source>
        <dbReference type="EMBL" id="RVT86042.1"/>
    </source>
</evidence>
<dbReference type="AlphaFoldDB" id="A0A3S2UVV0"/>